<keyword evidence="3 6" id="KW-0963">Cytoplasm</keyword>
<dbReference type="GO" id="GO:0016872">
    <property type="term" value="F:intramolecular lyase activity"/>
    <property type="evidence" value="ECO:0007669"/>
    <property type="project" value="UniProtKB-UniRule"/>
</dbReference>
<dbReference type="InterPro" id="IPR007721">
    <property type="entry name" value="RbsD_FucU"/>
</dbReference>
<sequence>MKKTGILNADLSYLVAGLGHKDLVMIGDAGMPIPEGVTIVDMALVPGIPTFKQTLDALLTEMEVEYYFLADEMDDKNPQLKAYVGEKLPGIEHESMPHDALKDFSAQVKFAIRTGEFSPYANVILRAGVVF</sequence>
<proteinExistence type="inferred from homology"/>
<keyword evidence="4 6" id="KW-0413">Isomerase</keyword>
<feature type="active site" description="Proton donor" evidence="6">
    <location>
        <position position="20"/>
    </location>
</feature>
<evidence type="ECO:0000256" key="1">
    <source>
        <dbReference type="ARBA" id="ARBA00000223"/>
    </source>
</evidence>
<dbReference type="AlphaFoldDB" id="A0A0B2JY44"/>
<dbReference type="GO" id="GO:0062193">
    <property type="term" value="F:D-ribose pyranase activity"/>
    <property type="evidence" value="ECO:0007669"/>
    <property type="project" value="UniProtKB-EC"/>
</dbReference>
<comment type="subunit">
    <text evidence="6">Homodecamer.</text>
</comment>
<dbReference type="STRING" id="82374.NZ47_00100"/>
<feature type="binding site" evidence="6">
    <location>
        <begin position="120"/>
        <end position="122"/>
    </location>
    <ligand>
        <name>substrate</name>
    </ligand>
</feature>
<reference evidence="7 8" key="1">
    <citation type="journal article" date="2013" name="PLoS ONE">
        <title>Identification and characterization of three novel lipases belonging to families II and V from Anaerovibrio lipolyticus 5ST.</title>
        <authorList>
            <person name="Prive F."/>
            <person name="Kaderbhai N.N."/>
            <person name="Girdwood S."/>
            <person name="Worgan H.J."/>
            <person name="Pinloche E."/>
            <person name="Scollan N.D."/>
            <person name="Huws S.A."/>
            <person name="Newbold C.J."/>
        </authorList>
    </citation>
    <scope>NUCLEOTIDE SEQUENCE [LARGE SCALE GENOMIC DNA]</scope>
    <source>
        <strain evidence="7 8">5S</strain>
    </source>
</reference>
<evidence type="ECO:0000313" key="8">
    <source>
        <dbReference type="Proteomes" id="UP000030993"/>
    </source>
</evidence>
<evidence type="ECO:0000313" key="7">
    <source>
        <dbReference type="EMBL" id="KHM53205.1"/>
    </source>
</evidence>
<evidence type="ECO:0000256" key="3">
    <source>
        <dbReference type="ARBA" id="ARBA00022490"/>
    </source>
</evidence>
<dbReference type="eggNOG" id="COG1869">
    <property type="taxonomic scope" value="Bacteria"/>
</dbReference>
<dbReference type="SUPFAM" id="SSF102546">
    <property type="entry name" value="RbsD-like"/>
    <property type="match status" value="1"/>
</dbReference>
<dbReference type="InterPro" id="IPR023064">
    <property type="entry name" value="D-ribose_pyranase"/>
</dbReference>
<comment type="caution">
    <text evidence="7">The sequence shown here is derived from an EMBL/GenBank/DDBJ whole genome shotgun (WGS) entry which is preliminary data.</text>
</comment>
<evidence type="ECO:0000256" key="6">
    <source>
        <dbReference type="HAMAP-Rule" id="MF_01661"/>
    </source>
</evidence>
<dbReference type="RefSeq" id="WP_039205580.1">
    <property type="nucleotide sequence ID" value="NZ_JSCE01000002.1"/>
</dbReference>
<dbReference type="NCBIfam" id="NF008761">
    <property type="entry name" value="PRK11797.1"/>
    <property type="match status" value="1"/>
</dbReference>
<comment type="catalytic activity">
    <reaction evidence="1 6">
        <text>beta-D-ribopyranose = beta-D-ribofuranose</text>
        <dbReference type="Rhea" id="RHEA:25432"/>
        <dbReference type="ChEBI" id="CHEBI:27476"/>
        <dbReference type="ChEBI" id="CHEBI:47002"/>
        <dbReference type="EC" id="5.4.99.62"/>
    </reaction>
</comment>
<dbReference type="GO" id="GO:0048029">
    <property type="term" value="F:monosaccharide binding"/>
    <property type="evidence" value="ECO:0007669"/>
    <property type="project" value="InterPro"/>
</dbReference>
<comment type="subcellular location">
    <subcellularLocation>
        <location evidence="6">Cytoplasm</location>
    </subcellularLocation>
</comment>
<name>A0A0B2JY44_9FIRM</name>
<dbReference type="HAMAP" id="MF_01661">
    <property type="entry name" value="D_rib_pyranase"/>
    <property type="match status" value="1"/>
</dbReference>
<dbReference type="UniPathway" id="UPA00916">
    <property type="reaction ID" value="UER00888"/>
</dbReference>
<dbReference type="Pfam" id="PF05025">
    <property type="entry name" value="RbsD_FucU"/>
    <property type="match status" value="1"/>
</dbReference>
<evidence type="ECO:0000256" key="4">
    <source>
        <dbReference type="ARBA" id="ARBA00023235"/>
    </source>
</evidence>
<accession>A0A0B2JY44</accession>
<feature type="binding site" evidence="6">
    <location>
        <position position="28"/>
    </location>
    <ligand>
        <name>substrate</name>
    </ligand>
</feature>
<protein>
    <recommendedName>
        <fullName evidence="2 6">D-ribose pyranase</fullName>
        <ecNumber evidence="2 6">5.4.99.62</ecNumber>
    </recommendedName>
</protein>
<gene>
    <name evidence="6" type="primary">rbsD</name>
    <name evidence="7" type="ORF">NZ47_00100</name>
</gene>
<dbReference type="EMBL" id="JSCE01000002">
    <property type="protein sequence ID" value="KHM53205.1"/>
    <property type="molecule type" value="Genomic_DNA"/>
</dbReference>
<evidence type="ECO:0000256" key="5">
    <source>
        <dbReference type="ARBA" id="ARBA00023277"/>
    </source>
</evidence>
<dbReference type="GO" id="GO:0005829">
    <property type="term" value="C:cytosol"/>
    <property type="evidence" value="ECO:0007669"/>
    <property type="project" value="TreeGrafter"/>
</dbReference>
<organism evidence="7 8">
    <name type="scientific">Anaerovibrio lipolyticus</name>
    <dbReference type="NCBI Taxonomy" id="82374"/>
    <lineage>
        <taxon>Bacteria</taxon>
        <taxon>Bacillati</taxon>
        <taxon>Bacillota</taxon>
        <taxon>Negativicutes</taxon>
        <taxon>Selenomonadales</taxon>
        <taxon>Selenomonadaceae</taxon>
        <taxon>Anaerovibrio</taxon>
    </lineage>
</organism>
<dbReference type="PANTHER" id="PTHR37831:SF1">
    <property type="entry name" value="D-RIBOSE PYRANASE"/>
    <property type="match status" value="1"/>
</dbReference>
<dbReference type="Gene3D" id="3.40.1650.10">
    <property type="entry name" value="RbsD-like domain"/>
    <property type="match status" value="1"/>
</dbReference>
<keyword evidence="5 6" id="KW-0119">Carbohydrate metabolism</keyword>
<dbReference type="InterPro" id="IPR023750">
    <property type="entry name" value="RbsD-like_sf"/>
</dbReference>
<dbReference type="EC" id="5.4.99.62" evidence="2 6"/>
<dbReference type="Proteomes" id="UP000030993">
    <property type="component" value="Unassembled WGS sequence"/>
</dbReference>
<dbReference type="GO" id="GO:0019303">
    <property type="term" value="P:D-ribose catabolic process"/>
    <property type="evidence" value="ECO:0007669"/>
    <property type="project" value="UniProtKB-UniRule"/>
</dbReference>
<comment type="similarity">
    <text evidence="6">Belongs to the RbsD / FucU family. RbsD subfamily.</text>
</comment>
<comment type="pathway">
    <text evidence="6">Carbohydrate metabolism; D-ribose degradation; D-ribose 5-phosphate from beta-D-ribopyranose: step 1/2.</text>
</comment>
<evidence type="ECO:0000256" key="2">
    <source>
        <dbReference type="ARBA" id="ARBA00012862"/>
    </source>
</evidence>
<dbReference type="PANTHER" id="PTHR37831">
    <property type="entry name" value="D-RIBOSE PYRANASE"/>
    <property type="match status" value="1"/>
</dbReference>
<feature type="binding site" evidence="6">
    <location>
        <position position="98"/>
    </location>
    <ligand>
        <name>substrate</name>
    </ligand>
</feature>
<keyword evidence="8" id="KW-1185">Reference proteome</keyword>
<comment type="function">
    <text evidence="6">Catalyzes the interconversion of beta-pyran and beta-furan forms of D-ribose.</text>
</comment>